<protein>
    <submittedName>
        <fullName evidence="1">Capsular polysaccharide synthesis protein</fullName>
    </submittedName>
</protein>
<evidence type="ECO:0000313" key="2">
    <source>
        <dbReference type="Proteomes" id="UP000776276"/>
    </source>
</evidence>
<reference evidence="1 2" key="1">
    <citation type="submission" date="2021-06" db="EMBL/GenBank/DDBJ databases">
        <title>Sphingomonas sp. XMGL2, whole genome shotgun sequencing project.</title>
        <authorList>
            <person name="Zhao G."/>
            <person name="Shen L."/>
        </authorList>
    </citation>
    <scope>NUCLEOTIDE SEQUENCE [LARGE SCALE GENOMIC DNA]</scope>
    <source>
        <strain evidence="1 2">XMGL2</strain>
    </source>
</reference>
<gene>
    <name evidence="1" type="ORF">KOF26_04875</name>
</gene>
<keyword evidence="2" id="KW-1185">Reference proteome</keyword>
<dbReference type="EMBL" id="JAHKRT010000002">
    <property type="protein sequence ID" value="MBU3077194.1"/>
    <property type="molecule type" value="Genomic_DNA"/>
</dbReference>
<sequence length="274" mass="31151">MPKAPGLETYSRAIARDNLRLHISLSRGGEAAQRAYFAPFIGHDIPKIVWIFWAQGESAAPPLVRRCIRSWQERNPGWDVRVLTSETVGDYADISDVPKGLALYMHADLLRLRLLAHHGGVWADATAFCHRPLDDWMPLLGGQTGFFVFGGPWHDRWIDNWFIAANPDSPLIQAWAAGYTRYVMRLTATPQKYFMHIYTLQWAIRRSKSLRWAFNARGSLPAVPAYFLQRHLEGLIDAEPYRRARAAGFPVSKLNWRLSISDEELAAKLEALGL</sequence>
<comment type="caution">
    <text evidence="1">The sequence shown here is derived from an EMBL/GenBank/DDBJ whole genome shotgun (WGS) entry which is preliminary data.</text>
</comment>
<accession>A0ABS6BG96</accession>
<proteinExistence type="predicted"/>
<name>A0ABS6BG96_9SPHN</name>
<dbReference type="Proteomes" id="UP000776276">
    <property type="component" value="Unassembled WGS sequence"/>
</dbReference>
<evidence type="ECO:0000313" key="1">
    <source>
        <dbReference type="EMBL" id="MBU3077194.1"/>
    </source>
</evidence>
<dbReference type="PANTHER" id="PTHR32385:SF15">
    <property type="entry name" value="INOSITOL PHOSPHOCERAMIDE MANNOSYLTRANSFERASE 1"/>
    <property type="match status" value="1"/>
</dbReference>
<dbReference type="PANTHER" id="PTHR32385">
    <property type="entry name" value="MANNOSYL PHOSPHORYLINOSITOL CERAMIDE SYNTHASE"/>
    <property type="match status" value="1"/>
</dbReference>
<dbReference type="InterPro" id="IPR051706">
    <property type="entry name" value="Glycosyltransferase_domain"/>
</dbReference>
<organism evidence="1 2">
    <name type="scientific">Sphingomonas quercus</name>
    <dbReference type="NCBI Taxonomy" id="2842451"/>
    <lineage>
        <taxon>Bacteria</taxon>
        <taxon>Pseudomonadati</taxon>
        <taxon>Pseudomonadota</taxon>
        <taxon>Alphaproteobacteria</taxon>
        <taxon>Sphingomonadales</taxon>
        <taxon>Sphingomonadaceae</taxon>
        <taxon>Sphingomonas</taxon>
    </lineage>
</organism>
<dbReference type="Pfam" id="PF05704">
    <property type="entry name" value="Caps_synth"/>
    <property type="match status" value="1"/>
</dbReference>
<dbReference type="RefSeq" id="WP_216321010.1">
    <property type="nucleotide sequence ID" value="NZ_JAHKRT010000002.1"/>
</dbReference>
<dbReference type="InterPro" id="IPR008441">
    <property type="entry name" value="AfumC-like_glycosyl_Trfase"/>
</dbReference>